<organism evidence="2 3">
    <name type="scientific">Sphaeroforma arctica JP610</name>
    <dbReference type="NCBI Taxonomy" id="667725"/>
    <lineage>
        <taxon>Eukaryota</taxon>
        <taxon>Ichthyosporea</taxon>
        <taxon>Ichthyophonida</taxon>
        <taxon>Sphaeroforma</taxon>
    </lineage>
</organism>
<accession>A0A0L0F7N4</accession>
<dbReference type="OrthoDB" id="26184at2759"/>
<evidence type="ECO:0000256" key="1">
    <source>
        <dbReference type="SAM" id="MobiDB-lite"/>
    </source>
</evidence>
<dbReference type="Proteomes" id="UP000054560">
    <property type="component" value="Unassembled WGS sequence"/>
</dbReference>
<feature type="compositionally biased region" description="Low complexity" evidence="1">
    <location>
        <begin position="8"/>
        <end position="22"/>
    </location>
</feature>
<sequence>RGSKTRRSNSASSYTSTNNSRNGTPTGSSTNLHQLRRSPAASRPCPTTSKAPLPKSEPERFLHIFVKSTGWLLVFLEYIINRQKQSSTVLYNTLIELYLRDDVPSRPALDSKEVLALARIEG</sequence>
<dbReference type="GeneID" id="25915823"/>
<dbReference type="EMBL" id="KQ247526">
    <property type="protein sequence ID" value="KNC72133.1"/>
    <property type="molecule type" value="Genomic_DNA"/>
</dbReference>
<feature type="compositionally biased region" description="Polar residues" evidence="1">
    <location>
        <begin position="23"/>
        <end position="33"/>
    </location>
</feature>
<feature type="region of interest" description="Disordered" evidence="1">
    <location>
        <begin position="1"/>
        <end position="55"/>
    </location>
</feature>
<keyword evidence="3" id="KW-1185">Reference proteome</keyword>
<evidence type="ECO:0000313" key="2">
    <source>
        <dbReference type="EMBL" id="KNC72133.1"/>
    </source>
</evidence>
<protein>
    <submittedName>
        <fullName evidence="2">Uncharacterized protein</fullName>
    </submittedName>
</protein>
<dbReference type="STRING" id="667725.A0A0L0F7N4"/>
<feature type="non-terminal residue" evidence="2">
    <location>
        <position position="1"/>
    </location>
</feature>
<evidence type="ECO:0000313" key="3">
    <source>
        <dbReference type="Proteomes" id="UP000054560"/>
    </source>
</evidence>
<feature type="non-terminal residue" evidence="2">
    <location>
        <position position="122"/>
    </location>
</feature>
<dbReference type="RefSeq" id="XP_014146035.1">
    <property type="nucleotide sequence ID" value="XM_014290560.1"/>
</dbReference>
<reference evidence="2 3" key="1">
    <citation type="submission" date="2011-02" db="EMBL/GenBank/DDBJ databases">
        <title>The Genome Sequence of Sphaeroforma arctica JP610.</title>
        <authorList>
            <consortium name="The Broad Institute Genome Sequencing Platform"/>
            <person name="Russ C."/>
            <person name="Cuomo C."/>
            <person name="Young S.K."/>
            <person name="Zeng Q."/>
            <person name="Gargeya S."/>
            <person name="Alvarado L."/>
            <person name="Berlin A."/>
            <person name="Chapman S.B."/>
            <person name="Chen Z."/>
            <person name="Freedman E."/>
            <person name="Gellesch M."/>
            <person name="Goldberg J."/>
            <person name="Griggs A."/>
            <person name="Gujja S."/>
            <person name="Heilman E."/>
            <person name="Heiman D."/>
            <person name="Howarth C."/>
            <person name="Mehta T."/>
            <person name="Neiman D."/>
            <person name="Pearson M."/>
            <person name="Roberts A."/>
            <person name="Saif S."/>
            <person name="Shea T."/>
            <person name="Shenoy N."/>
            <person name="Sisk P."/>
            <person name="Stolte C."/>
            <person name="Sykes S."/>
            <person name="White J."/>
            <person name="Yandava C."/>
            <person name="Burger G."/>
            <person name="Gray M.W."/>
            <person name="Holland P.W.H."/>
            <person name="King N."/>
            <person name="Lang F.B.F."/>
            <person name="Roger A.J."/>
            <person name="Ruiz-Trillo I."/>
            <person name="Haas B."/>
            <person name="Nusbaum C."/>
            <person name="Birren B."/>
        </authorList>
    </citation>
    <scope>NUCLEOTIDE SEQUENCE [LARGE SCALE GENOMIC DNA]</scope>
    <source>
        <strain evidence="2 3">JP610</strain>
    </source>
</reference>
<name>A0A0L0F7N4_9EUKA</name>
<proteinExistence type="predicted"/>
<dbReference type="AlphaFoldDB" id="A0A0L0F7N4"/>
<gene>
    <name evidence="2" type="ORF">SARC_15319</name>
</gene>